<proteinExistence type="predicted"/>
<reference evidence="3 4" key="1">
    <citation type="journal article" date="2016" name="Mol. Biol. Evol.">
        <title>Comparative Genomics of Early-Diverging Mushroom-Forming Fungi Provides Insights into the Origins of Lignocellulose Decay Capabilities.</title>
        <authorList>
            <person name="Nagy L.G."/>
            <person name="Riley R."/>
            <person name="Tritt A."/>
            <person name="Adam C."/>
            <person name="Daum C."/>
            <person name="Floudas D."/>
            <person name="Sun H."/>
            <person name="Yadav J.S."/>
            <person name="Pangilinan J."/>
            <person name="Larsson K.H."/>
            <person name="Matsuura K."/>
            <person name="Barry K."/>
            <person name="Labutti K."/>
            <person name="Kuo R."/>
            <person name="Ohm R.A."/>
            <person name="Bhattacharya S.S."/>
            <person name="Shirouzu T."/>
            <person name="Yoshinaga Y."/>
            <person name="Martin F.M."/>
            <person name="Grigoriev I.V."/>
            <person name="Hibbett D.S."/>
        </authorList>
    </citation>
    <scope>NUCLEOTIDE SEQUENCE [LARGE SCALE GENOMIC DNA]</scope>
    <source>
        <strain evidence="3 4">CBS 109695</strain>
    </source>
</reference>
<dbReference type="InterPro" id="IPR026894">
    <property type="entry name" value="DnaJ_X"/>
</dbReference>
<feature type="compositionally biased region" description="Low complexity" evidence="1">
    <location>
        <begin position="74"/>
        <end position="94"/>
    </location>
</feature>
<dbReference type="PRINTS" id="PR00625">
    <property type="entry name" value="JDOMAIN"/>
</dbReference>
<evidence type="ECO:0000313" key="3">
    <source>
        <dbReference type="EMBL" id="KZP24215.1"/>
    </source>
</evidence>
<dbReference type="Proteomes" id="UP000076532">
    <property type="component" value="Unassembled WGS sequence"/>
</dbReference>
<feature type="domain" description="J" evidence="2">
    <location>
        <begin position="110"/>
        <end position="175"/>
    </location>
</feature>
<organism evidence="3 4">
    <name type="scientific">Athelia psychrophila</name>
    <dbReference type="NCBI Taxonomy" id="1759441"/>
    <lineage>
        <taxon>Eukaryota</taxon>
        <taxon>Fungi</taxon>
        <taxon>Dikarya</taxon>
        <taxon>Basidiomycota</taxon>
        <taxon>Agaricomycotina</taxon>
        <taxon>Agaricomycetes</taxon>
        <taxon>Agaricomycetidae</taxon>
        <taxon>Atheliales</taxon>
        <taxon>Atheliaceae</taxon>
        <taxon>Athelia</taxon>
    </lineage>
</organism>
<feature type="region of interest" description="Disordered" evidence="1">
    <location>
        <begin position="74"/>
        <end position="103"/>
    </location>
</feature>
<sequence>MSTTYPILNSRPLIPHVPTSCDQCHSQIEFSVPSPQPRPGTSLQIRCYQCQAVNSHHFYPGQILGANVSSNTNAAATSAGASGSGANSHASAPARKGRKIGTQERPLETGYYDILGVAVDCTPDDVKKAYRRLAIKHHPDKNPDDPNAEERFKEIAIAYQTLSDPDLRKKYNEFGPKESAPEGGYVDPEEVFGAIFGGERFMPIIGQISLARDMKAALQEAEDAEEEAAGREGGGRKVIRDAKGREIISEEEKAKKDEKARKVAAEVSLSSSYKAAVRAERVQKLVDNLERKLGIFTESATGPEDRDVAESWRTICALETEELRRESYGVELLQAIGFVYASKAKHHLATNQTFLGVGGWLHNVQGKYHVFSETVSTLRSAIELKGVFDQIQAAEKAGNLSPEEKKRLEESAAEKGLQALFKGAKLEVESVLRETCDRVLGDPTITPSKANLRAVAMQILGEAYASAQKDAPEDSEYVKVETKASRERERPRYQ</sequence>
<dbReference type="InterPro" id="IPR001623">
    <property type="entry name" value="DnaJ_domain"/>
</dbReference>
<dbReference type="SUPFAM" id="SSF46565">
    <property type="entry name" value="Chaperone J-domain"/>
    <property type="match status" value="1"/>
</dbReference>
<dbReference type="PANTHER" id="PTHR44924:SF1">
    <property type="entry name" value="DNAJ SUBFAMILY A MEMBER 2"/>
    <property type="match status" value="1"/>
</dbReference>
<protein>
    <submittedName>
        <fullName evidence="3">DnaJ-domain-containing protein</fullName>
    </submittedName>
</protein>
<dbReference type="STRING" id="436010.A0A166MQN2"/>
<name>A0A166MQN2_9AGAM</name>
<feature type="compositionally biased region" description="Basic and acidic residues" evidence="1">
    <location>
        <begin position="470"/>
        <end position="494"/>
    </location>
</feature>
<accession>A0A166MQN2</accession>
<dbReference type="Gene3D" id="1.10.287.110">
    <property type="entry name" value="DnaJ domain"/>
    <property type="match status" value="1"/>
</dbReference>
<dbReference type="InterPro" id="IPR036869">
    <property type="entry name" value="J_dom_sf"/>
</dbReference>
<evidence type="ECO:0000259" key="2">
    <source>
        <dbReference type="PROSITE" id="PS50076"/>
    </source>
</evidence>
<dbReference type="EMBL" id="KV417527">
    <property type="protein sequence ID" value="KZP24215.1"/>
    <property type="molecule type" value="Genomic_DNA"/>
</dbReference>
<dbReference type="PROSITE" id="PS00636">
    <property type="entry name" value="DNAJ_1"/>
    <property type="match status" value="1"/>
</dbReference>
<dbReference type="OrthoDB" id="552049at2759"/>
<dbReference type="SMART" id="SM00271">
    <property type="entry name" value="DnaJ"/>
    <property type="match status" value="1"/>
</dbReference>
<dbReference type="AlphaFoldDB" id="A0A166MQN2"/>
<keyword evidence="4" id="KW-1185">Reference proteome</keyword>
<dbReference type="PANTHER" id="PTHR44924">
    <property type="entry name" value="DNAJ SUBFAMILY A MEMBER 2"/>
    <property type="match status" value="1"/>
</dbReference>
<dbReference type="InterPro" id="IPR018253">
    <property type="entry name" value="DnaJ_domain_CS"/>
</dbReference>
<dbReference type="Pfam" id="PF00226">
    <property type="entry name" value="DnaJ"/>
    <property type="match status" value="1"/>
</dbReference>
<feature type="region of interest" description="Disordered" evidence="1">
    <location>
        <begin position="467"/>
        <end position="494"/>
    </location>
</feature>
<evidence type="ECO:0000313" key="4">
    <source>
        <dbReference type="Proteomes" id="UP000076532"/>
    </source>
</evidence>
<evidence type="ECO:0000256" key="1">
    <source>
        <dbReference type="SAM" id="MobiDB-lite"/>
    </source>
</evidence>
<dbReference type="CDD" id="cd06257">
    <property type="entry name" value="DnaJ"/>
    <property type="match status" value="1"/>
</dbReference>
<gene>
    <name evidence="3" type="ORF">FIBSPDRAFT_784874</name>
</gene>
<dbReference type="PROSITE" id="PS50076">
    <property type="entry name" value="DNAJ_2"/>
    <property type="match status" value="1"/>
</dbReference>
<dbReference type="Pfam" id="PF14308">
    <property type="entry name" value="DnaJ-X"/>
    <property type="match status" value="1"/>
</dbReference>